<evidence type="ECO:0000259" key="8">
    <source>
        <dbReference type="Pfam" id="PF07282"/>
    </source>
</evidence>
<accession>A0ABT0R4R2</accession>
<organism evidence="10 11">
    <name type="scientific">Brachybacterium equifaecis</name>
    <dbReference type="NCBI Taxonomy" id="2910770"/>
    <lineage>
        <taxon>Bacteria</taxon>
        <taxon>Bacillati</taxon>
        <taxon>Actinomycetota</taxon>
        <taxon>Actinomycetes</taxon>
        <taxon>Micrococcales</taxon>
        <taxon>Dermabacteraceae</taxon>
        <taxon>Brachybacterium</taxon>
    </lineage>
</organism>
<keyword evidence="5" id="KW-0238">DNA-binding</keyword>
<dbReference type="InterPro" id="IPR021027">
    <property type="entry name" value="Transposase_put_HTH"/>
</dbReference>
<dbReference type="NCBIfam" id="NF040570">
    <property type="entry name" value="guided_TnpB"/>
    <property type="match status" value="1"/>
</dbReference>
<feature type="domain" description="Cas12f1-like TNB" evidence="8">
    <location>
        <begin position="335"/>
        <end position="396"/>
    </location>
</feature>
<keyword evidence="6" id="KW-0233">DNA recombination</keyword>
<name>A0ABT0R4R2_9MICO</name>
<keyword evidence="11" id="KW-1185">Reference proteome</keyword>
<dbReference type="Pfam" id="PF12323">
    <property type="entry name" value="HTH_OrfB_IS605"/>
    <property type="match status" value="1"/>
</dbReference>
<protein>
    <submittedName>
        <fullName evidence="10">Transposase</fullName>
    </submittedName>
</protein>
<evidence type="ECO:0000313" key="11">
    <source>
        <dbReference type="Proteomes" id="UP001203761"/>
    </source>
</evidence>
<evidence type="ECO:0000259" key="7">
    <source>
        <dbReference type="Pfam" id="PF01385"/>
    </source>
</evidence>
<comment type="caution">
    <text evidence="10">The sequence shown here is derived from an EMBL/GenBank/DDBJ whole genome shotgun (WGS) entry which is preliminary data.</text>
</comment>
<dbReference type="Pfam" id="PF01385">
    <property type="entry name" value="OrfB_IS605"/>
    <property type="match status" value="1"/>
</dbReference>
<evidence type="ECO:0000313" key="10">
    <source>
        <dbReference type="EMBL" id="MCL6424458.1"/>
    </source>
</evidence>
<dbReference type="RefSeq" id="WP_249738535.1">
    <property type="nucleotide sequence ID" value="NZ_JAKNCJ010000014.1"/>
</dbReference>
<reference evidence="10" key="1">
    <citation type="submission" date="2022-02" db="EMBL/GenBank/DDBJ databases">
        <authorList>
            <person name="Lee M."/>
            <person name="Kim S.-J."/>
            <person name="Jung M.-Y."/>
        </authorList>
    </citation>
    <scope>NUCLEOTIDE SEQUENCE</scope>
    <source>
        <strain evidence="10">JHP9</strain>
    </source>
</reference>
<feature type="domain" description="Transposase putative helix-turn-helix" evidence="9">
    <location>
        <begin position="1"/>
        <end position="45"/>
    </location>
</feature>
<sequence length="422" mass="46801">MKVRYQYRLRPGRTAETRLIRESGMCRYVWNELVAYSQALHEARESIALAGAAPVTFGPAQADRFLTHLRATTVNTDGVRWLREGSSVAQQQTVRDFSTSRARAIADITSRKAPGKRAGMPKFRKRDAWLPTMNYTRRGFTLRADADSGPLRLILPGKISIPVVWSRELPSDPSSVRVSQDSLGHWYASFVVDTPDEHVPDSDRIIGIDWGVTEVATTVSIDPGSGEVDEGTVYDLPHAGYRAAAQDELTQAQRKMARRRPARGHAASKGYKRAKKVAARAHKKVARQRQDDGRKWARKIVRDHGRLAVEDFKPKFLSRTTMAKKSADGAIAAMKRELIWQAHKAGRDLRLVKPAYTTMDCSGCGARATHKLPLDQRTYTCTACGYCRPRDKNSATVMVARAGFRPAGADRDLGSSTGLQAA</sequence>
<evidence type="ECO:0000256" key="6">
    <source>
        <dbReference type="ARBA" id="ARBA00023172"/>
    </source>
</evidence>
<keyword evidence="4" id="KW-0862">Zinc</keyword>
<evidence type="ECO:0000256" key="4">
    <source>
        <dbReference type="ARBA" id="ARBA00022833"/>
    </source>
</evidence>
<dbReference type="Pfam" id="PF07282">
    <property type="entry name" value="Cas12f1-like_TNB"/>
    <property type="match status" value="1"/>
</dbReference>
<keyword evidence="3" id="KW-0479">Metal-binding</keyword>
<comment type="similarity">
    <text evidence="1">In the C-terminal section; belongs to the transposase 35 family.</text>
</comment>
<evidence type="ECO:0000256" key="2">
    <source>
        <dbReference type="ARBA" id="ARBA00022578"/>
    </source>
</evidence>
<evidence type="ECO:0000259" key="9">
    <source>
        <dbReference type="Pfam" id="PF12323"/>
    </source>
</evidence>
<dbReference type="EMBL" id="JAKNCJ010000014">
    <property type="protein sequence ID" value="MCL6424458.1"/>
    <property type="molecule type" value="Genomic_DNA"/>
</dbReference>
<keyword evidence="2" id="KW-0815">Transposition</keyword>
<dbReference type="InterPro" id="IPR010095">
    <property type="entry name" value="Cas12f1-like_TNB"/>
</dbReference>
<evidence type="ECO:0000256" key="3">
    <source>
        <dbReference type="ARBA" id="ARBA00022723"/>
    </source>
</evidence>
<dbReference type="InterPro" id="IPR001959">
    <property type="entry name" value="Transposase"/>
</dbReference>
<gene>
    <name evidence="10" type="ORF">Bequi_13895</name>
</gene>
<evidence type="ECO:0000256" key="5">
    <source>
        <dbReference type="ARBA" id="ARBA00023125"/>
    </source>
</evidence>
<evidence type="ECO:0000256" key="1">
    <source>
        <dbReference type="ARBA" id="ARBA00008761"/>
    </source>
</evidence>
<proteinExistence type="inferred from homology"/>
<feature type="domain" description="Probable transposase IS891/IS1136/IS1341" evidence="7">
    <location>
        <begin position="190"/>
        <end position="312"/>
    </location>
</feature>
<dbReference type="Proteomes" id="UP001203761">
    <property type="component" value="Unassembled WGS sequence"/>
</dbReference>